<keyword evidence="7" id="KW-1133">Transmembrane helix</keyword>
<evidence type="ECO:0000313" key="8">
    <source>
        <dbReference type="EMBL" id="KAK8777573.1"/>
    </source>
</evidence>
<dbReference type="Pfam" id="PF00067">
    <property type="entry name" value="p450"/>
    <property type="match status" value="1"/>
</dbReference>
<evidence type="ECO:0000256" key="7">
    <source>
        <dbReference type="SAM" id="Phobius"/>
    </source>
</evidence>
<keyword evidence="2 5" id="KW-0479">Metal-binding</keyword>
<comment type="similarity">
    <text evidence="1 6">Belongs to the cytochrome P450 family.</text>
</comment>
<dbReference type="Proteomes" id="UP001321473">
    <property type="component" value="Unassembled WGS sequence"/>
</dbReference>
<dbReference type="EMBL" id="JARKHS020011695">
    <property type="protein sequence ID" value="KAK8777573.1"/>
    <property type="molecule type" value="Genomic_DNA"/>
</dbReference>
<feature type="transmembrane region" description="Helical" evidence="7">
    <location>
        <begin position="209"/>
        <end position="234"/>
    </location>
</feature>
<keyword evidence="7" id="KW-0812">Transmembrane</keyword>
<proteinExistence type="inferred from homology"/>
<keyword evidence="3 5" id="KW-0408">Iron</keyword>
<dbReference type="PROSITE" id="PS00086">
    <property type="entry name" value="CYTOCHROME_P450"/>
    <property type="match status" value="1"/>
</dbReference>
<accession>A0AAQ4ESU8</accession>
<keyword evidence="7" id="KW-0472">Membrane</keyword>
<dbReference type="GO" id="GO:0005506">
    <property type="term" value="F:iron ion binding"/>
    <property type="evidence" value="ECO:0007669"/>
    <property type="project" value="InterPro"/>
</dbReference>
<dbReference type="GO" id="GO:0006082">
    <property type="term" value="P:organic acid metabolic process"/>
    <property type="evidence" value="ECO:0007669"/>
    <property type="project" value="TreeGrafter"/>
</dbReference>
<keyword evidence="5 6" id="KW-0349">Heme</keyword>
<dbReference type="GO" id="GO:0016712">
    <property type="term" value="F:oxidoreductase activity, acting on paired donors, with incorporation or reduction of molecular oxygen, reduced flavin or flavoprotein as one donor, and incorporation of one atom of oxygen"/>
    <property type="evidence" value="ECO:0007669"/>
    <property type="project" value="TreeGrafter"/>
</dbReference>
<dbReference type="PANTHER" id="PTHR24300:SF375">
    <property type="entry name" value="CYTOCHROME P450 FAMILY"/>
    <property type="match status" value="1"/>
</dbReference>
<dbReference type="PRINTS" id="PR00463">
    <property type="entry name" value="EP450I"/>
</dbReference>
<dbReference type="AlphaFoldDB" id="A0AAQ4ESU8"/>
<organism evidence="8 9">
    <name type="scientific">Amblyomma americanum</name>
    <name type="common">Lone star tick</name>
    <dbReference type="NCBI Taxonomy" id="6943"/>
    <lineage>
        <taxon>Eukaryota</taxon>
        <taxon>Metazoa</taxon>
        <taxon>Ecdysozoa</taxon>
        <taxon>Arthropoda</taxon>
        <taxon>Chelicerata</taxon>
        <taxon>Arachnida</taxon>
        <taxon>Acari</taxon>
        <taxon>Parasitiformes</taxon>
        <taxon>Ixodida</taxon>
        <taxon>Ixodoidea</taxon>
        <taxon>Ixodidae</taxon>
        <taxon>Amblyomminae</taxon>
        <taxon>Amblyomma</taxon>
    </lineage>
</organism>
<dbReference type="GO" id="GO:0006805">
    <property type="term" value="P:xenobiotic metabolic process"/>
    <property type="evidence" value="ECO:0007669"/>
    <property type="project" value="TreeGrafter"/>
</dbReference>
<evidence type="ECO:0000256" key="1">
    <source>
        <dbReference type="ARBA" id="ARBA00010617"/>
    </source>
</evidence>
<keyword evidence="4 6" id="KW-0503">Monooxygenase</keyword>
<keyword evidence="6" id="KW-0560">Oxidoreductase</keyword>
<sequence>MNDIESIRKFVNHNELLYRADVFLTPLSPNQGLGVLNGAEWKANKKFCMSMLRDLGFADTSLEGRLMKEYCKLSDRIGEANGNPVFIFSDILAAASNNIASFFYASNEPEEAWRKDMNQMLGMINAVIIKAGFLQFLPQFVRRLFQYIPFTVAGKVRTIMVNLEDIIMKQNQKFLTERSRESEENFIQAYMKKIDEANHDPRAVFQYRFLVGNITAFILAGTFNTTITLLFHLLNFAAHRDTIQARVQKEIDEVIGLRRLPTWQDRKDMPFTLACVWEMNRWQTAAPLGLPRVAVDDIVVDGVFIPKHTVVLFNIWAVHNDPASWEEPHLFKPSRFLNEDGSIMDQKPPELIPFSLGRRSCPGEMFASIEIFLLITLLLQRYDVVLDQPLKGDLSDPNAAFALLGQTKLRFMPRNVNKA</sequence>
<dbReference type="InterPro" id="IPR050182">
    <property type="entry name" value="Cytochrome_P450_fam2"/>
</dbReference>
<dbReference type="InterPro" id="IPR001128">
    <property type="entry name" value="Cyt_P450"/>
</dbReference>
<feature type="binding site" description="axial binding residue" evidence="5">
    <location>
        <position position="361"/>
    </location>
    <ligand>
        <name>heme</name>
        <dbReference type="ChEBI" id="CHEBI:30413"/>
    </ligand>
    <ligandPart>
        <name>Fe</name>
        <dbReference type="ChEBI" id="CHEBI:18248"/>
    </ligandPart>
</feature>
<evidence type="ECO:0000256" key="2">
    <source>
        <dbReference type="ARBA" id="ARBA00022723"/>
    </source>
</evidence>
<evidence type="ECO:0000256" key="5">
    <source>
        <dbReference type="PIRSR" id="PIRSR602401-1"/>
    </source>
</evidence>
<gene>
    <name evidence="8" type="ORF">V5799_029084</name>
</gene>
<dbReference type="GO" id="GO:0005737">
    <property type="term" value="C:cytoplasm"/>
    <property type="evidence" value="ECO:0007669"/>
    <property type="project" value="TreeGrafter"/>
</dbReference>
<dbReference type="GO" id="GO:0020037">
    <property type="term" value="F:heme binding"/>
    <property type="evidence" value="ECO:0007669"/>
    <property type="project" value="InterPro"/>
</dbReference>
<evidence type="ECO:0000256" key="6">
    <source>
        <dbReference type="RuleBase" id="RU000461"/>
    </source>
</evidence>
<evidence type="ECO:0000313" key="9">
    <source>
        <dbReference type="Proteomes" id="UP001321473"/>
    </source>
</evidence>
<evidence type="ECO:0000256" key="4">
    <source>
        <dbReference type="ARBA" id="ARBA00023033"/>
    </source>
</evidence>
<protein>
    <recommendedName>
        <fullName evidence="10">Cytochrome</fullName>
    </recommendedName>
</protein>
<dbReference type="InterPro" id="IPR017972">
    <property type="entry name" value="Cyt_P450_CS"/>
</dbReference>
<dbReference type="InterPro" id="IPR036396">
    <property type="entry name" value="Cyt_P450_sf"/>
</dbReference>
<dbReference type="Gene3D" id="1.10.630.10">
    <property type="entry name" value="Cytochrome P450"/>
    <property type="match status" value="1"/>
</dbReference>
<dbReference type="SUPFAM" id="SSF48264">
    <property type="entry name" value="Cytochrome P450"/>
    <property type="match status" value="1"/>
</dbReference>
<name>A0AAQ4ESU8_AMBAM</name>
<reference evidence="8 9" key="1">
    <citation type="journal article" date="2023" name="Arcadia Sci">
        <title>De novo assembly of a long-read Amblyomma americanum tick genome.</title>
        <authorList>
            <person name="Chou S."/>
            <person name="Poskanzer K.E."/>
            <person name="Rollins M."/>
            <person name="Thuy-Boun P.S."/>
        </authorList>
    </citation>
    <scope>NUCLEOTIDE SEQUENCE [LARGE SCALE GENOMIC DNA]</scope>
    <source>
        <strain evidence="8">F_SG_1</strain>
        <tissue evidence="8">Salivary glands</tissue>
    </source>
</reference>
<evidence type="ECO:0008006" key="10">
    <source>
        <dbReference type="Google" id="ProtNLM"/>
    </source>
</evidence>
<keyword evidence="9" id="KW-1185">Reference proteome</keyword>
<dbReference type="PANTHER" id="PTHR24300">
    <property type="entry name" value="CYTOCHROME P450 508A4-RELATED"/>
    <property type="match status" value="1"/>
</dbReference>
<comment type="caution">
    <text evidence="8">The sequence shown here is derived from an EMBL/GenBank/DDBJ whole genome shotgun (WGS) entry which is preliminary data.</text>
</comment>
<dbReference type="InterPro" id="IPR002401">
    <property type="entry name" value="Cyt_P450_E_grp-I"/>
</dbReference>
<comment type="cofactor">
    <cofactor evidence="5">
        <name>heme</name>
        <dbReference type="ChEBI" id="CHEBI:30413"/>
    </cofactor>
</comment>
<evidence type="ECO:0000256" key="3">
    <source>
        <dbReference type="ARBA" id="ARBA00023004"/>
    </source>
</evidence>